<gene>
    <name evidence="6" type="ORF">HPB52_018036</name>
</gene>
<dbReference type="SUPFAM" id="SSF49599">
    <property type="entry name" value="TRAF domain-like"/>
    <property type="match status" value="2"/>
</dbReference>
<accession>A0A9D4QE99</accession>
<dbReference type="GO" id="GO:0005164">
    <property type="term" value="F:tumor necrosis factor receptor binding"/>
    <property type="evidence" value="ECO:0007669"/>
    <property type="project" value="TreeGrafter"/>
</dbReference>
<dbReference type="OrthoDB" id="6499288at2759"/>
<dbReference type="PANTHER" id="PTHR10131">
    <property type="entry name" value="TNF RECEPTOR ASSOCIATED FACTOR"/>
    <property type="match status" value="1"/>
</dbReference>
<dbReference type="Gene3D" id="2.60.210.10">
    <property type="entry name" value="Apoptosis, Tumor Necrosis Factor Receptor Associated Protein 2, Chain A"/>
    <property type="match status" value="1"/>
</dbReference>
<dbReference type="InterPro" id="IPR049342">
    <property type="entry name" value="TRAF1-6_MATH_dom"/>
</dbReference>
<keyword evidence="1 3" id="KW-0479">Metal-binding</keyword>
<dbReference type="PANTHER" id="PTHR10131:SF138">
    <property type="entry name" value="RE66324P"/>
    <property type="match status" value="1"/>
</dbReference>
<dbReference type="InterPro" id="IPR001841">
    <property type="entry name" value="Znf_RING"/>
</dbReference>
<dbReference type="SUPFAM" id="SSF57850">
    <property type="entry name" value="RING/U-box"/>
    <property type="match status" value="1"/>
</dbReference>
<reference evidence="6" key="1">
    <citation type="journal article" date="2020" name="Cell">
        <title>Large-Scale Comparative Analyses of Tick Genomes Elucidate Their Genetic Diversity and Vector Capacities.</title>
        <authorList>
            <consortium name="Tick Genome and Microbiome Consortium (TIGMIC)"/>
            <person name="Jia N."/>
            <person name="Wang J."/>
            <person name="Shi W."/>
            <person name="Du L."/>
            <person name="Sun Y."/>
            <person name="Zhan W."/>
            <person name="Jiang J.F."/>
            <person name="Wang Q."/>
            <person name="Zhang B."/>
            <person name="Ji P."/>
            <person name="Bell-Sakyi L."/>
            <person name="Cui X.M."/>
            <person name="Yuan T.T."/>
            <person name="Jiang B.G."/>
            <person name="Yang W.F."/>
            <person name="Lam T.T."/>
            <person name="Chang Q.C."/>
            <person name="Ding S.J."/>
            <person name="Wang X.J."/>
            <person name="Zhu J.G."/>
            <person name="Ruan X.D."/>
            <person name="Zhao L."/>
            <person name="Wei J.T."/>
            <person name="Ye R.Z."/>
            <person name="Que T.C."/>
            <person name="Du C.H."/>
            <person name="Zhou Y.H."/>
            <person name="Cheng J.X."/>
            <person name="Dai P.F."/>
            <person name="Guo W.B."/>
            <person name="Han X.H."/>
            <person name="Huang E.J."/>
            <person name="Li L.F."/>
            <person name="Wei W."/>
            <person name="Gao Y.C."/>
            <person name="Liu J.Z."/>
            <person name="Shao H.Z."/>
            <person name="Wang X."/>
            <person name="Wang C.C."/>
            <person name="Yang T.C."/>
            <person name="Huo Q.B."/>
            <person name="Li W."/>
            <person name="Chen H.Y."/>
            <person name="Chen S.E."/>
            <person name="Zhou L.G."/>
            <person name="Ni X.B."/>
            <person name="Tian J.H."/>
            <person name="Sheng Y."/>
            <person name="Liu T."/>
            <person name="Pan Y.S."/>
            <person name="Xia L.Y."/>
            <person name="Li J."/>
            <person name="Zhao F."/>
            <person name="Cao W.C."/>
        </authorList>
    </citation>
    <scope>NUCLEOTIDE SEQUENCE</scope>
    <source>
        <strain evidence="6">Rsan-2018</strain>
    </source>
</reference>
<protein>
    <recommendedName>
        <fullName evidence="8">Tumor necrosis factor receptor</fullName>
    </recommendedName>
</protein>
<feature type="domain" description="RING-type" evidence="4">
    <location>
        <begin position="36"/>
        <end position="74"/>
    </location>
</feature>
<dbReference type="AlphaFoldDB" id="A0A9D4QE99"/>
<dbReference type="PROSITE" id="PS51296">
    <property type="entry name" value="RIESKE"/>
    <property type="match status" value="1"/>
</dbReference>
<dbReference type="InterPro" id="IPR013083">
    <property type="entry name" value="Znf_RING/FYVE/PHD"/>
</dbReference>
<dbReference type="Pfam" id="PF21355">
    <property type="entry name" value="TRAF-mep_MATH"/>
    <property type="match status" value="1"/>
</dbReference>
<dbReference type="GO" id="GO:0009898">
    <property type="term" value="C:cytoplasmic side of plasma membrane"/>
    <property type="evidence" value="ECO:0007669"/>
    <property type="project" value="TreeGrafter"/>
</dbReference>
<dbReference type="PROSITE" id="PS50089">
    <property type="entry name" value="ZF_RING_2"/>
    <property type="match status" value="1"/>
</dbReference>
<reference evidence="6" key="2">
    <citation type="submission" date="2021-09" db="EMBL/GenBank/DDBJ databases">
        <authorList>
            <person name="Jia N."/>
            <person name="Wang J."/>
            <person name="Shi W."/>
            <person name="Du L."/>
            <person name="Sun Y."/>
            <person name="Zhan W."/>
            <person name="Jiang J."/>
            <person name="Wang Q."/>
            <person name="Zhang B."/>
            <person name="Ji P."/>
            <person name="Sakyi L.B."/>
            <person name="Cui X."/>
            <person name="Yuan T."/>
            <person name="Jiang B."/>
            <person name="Yang W."/>
            <person name="Lam T.T.-Y."/>
            <person name="Chang Q."/>
            <person name="Ding S."/>
            <person name="Wang X."/>
            <person name="Zhu J."/>
            <person name="Ruan X."/>
            <person name="Zhao L."/>
            <person name="Wei J."/>
            <person name="Que T."/>
            <person name="Du C."/>
            <person name="Cheng J."/>
            <person name="Dai P."/>
            <person name="Han X."/>
            <person name="Huang E."/>
            <person name="Gao Y."/>
            <person name="Liu J."/>
            <person name="Shao H."/>
            <person name="Ye R."/>
            <person name="Li L."/>
            <person name="Wei W."/>
            <person name="Wang X."/>
            <person name="Wang C."/>
            <person name="Huo Q."/>
            <person name="Li W."/>
            <person name="Guo W."/>
            <person name="Chen H."/>
            <person name="Chen S."/>
            <person name="Zhou L."/>
            <person name="Zhou L."/>
            <person name="Ni X."/>
            <person name="Tian J."/>
            <person name="Zhou Y."/>
            <person name="Sheng Y."/>
            <person name="Liu T."/>
            <person name="Pan Y."/>
            <person name="Xia L."/>
            <person name="Li J."/>
            <person name="Zhao F."/>
            <person name="Cao W."/>
        </authorList>
    </citation>
    <scope>NUCLEOTIDE SEQUENCE</scope>
    <source>
        <strain evidence="6">Rsan-2018</strain>
        <tissue evidence="6">Larvae</tissue>
    </source>
</reference>
<evidence type="ECO:0000313" key="7">
    <source>
        <dbReference type="Proteomes" id="UP000821837"/>
    </source>
</evidence>
<dbReference type="InterPro" id="IPR017941">
    <property type="entry name" value="Rieske_2Fe-2S"/>
</dbReference>
<dbReference type="GO" id="GO:0043122">
    <property type="term" value="P:regulation of canonical NF-kappaB signal transduction"/>
    <property type="evidence" value="ECO:0007669"/>
    <property type="project" value="TreeGrafter"/>
</dbReference>
<keyword evidence="2" id="KW-0862">Zinc</keyword>
<evidence type="ECO:0000256" key="3">
    <source>
        <dbReference type="PROSITE-ProRule" id="PRU00175"/>
    </source>
</evidence>
<keyword evidence="1 3" id="KW-0863">Zinc-finger</keyword>
<dbReference type="Gene3D" id="3.30.40.10">
    <property type="entry name" value="Zinc/RING finger domain, C3HC4 (zinc finger)"/>
    <property type="match status" value="1"/>
</dbReference>
<evidence type="ECO:0008006" key="8">
    <source>
        <dbReference type="Google" id="ProtNLM"/>
    </source>
</evidence>
<keyword evidence="7" id="KW-1185">Reference proteome</keyword>
<feature type="domain" description="Rieske" evidence="5">
    <location>
        <begin position="51"/>
        <end position="107"/>
    </location>
</feature>
<evidence type="ECO:0000256" key="2">
    <source>
        <dbReference type="ARBA" id="ARBA00022833"/>
    </source>
</evidence>
<dbReference type="EMBL" id="JABSTV010001246">
    <property type="protein sequence ID" value="KAH7976681.1"/>
    <property type="molecule type" value="Genomic_DNA"/>
</dbReference>
<sequence length="388" mass="43172">MAAAIECHPYTVTGFGEFLEWRTLRFVQPMPKIRVCRLCGVVSSVARLLPCTHVLCESCEAQVADRGRPQCPIDGAAFEREQVTTMPFAKRDLGEYHVRCINDDVDVSDGTDGCTFIGKLAALEEHYLAHCVHGRVRCSKCGRSVFRKDIVDHYVDCAGAEMDTSPVEPVDDGKVIIDAAEAKRLAGTLKDLQHGLKDASLGTPMATANFASLRRKAVSLGDFLSVLDPDQTDVPRHDSWCGSEAGSSTICRFRGIEAMRKSGETTLALEEPCRLLGYTFTLACKFERSRGKLSSVSFLFALRSGERDDFVEWPFARRVKLSMLHPKKQGKDVPVELKICQEKHAQSLRRPQPDDPQNGILSEKITWKYVEKKELVGDDCLLVAVEFE</sequence>
<organism evidence="6 7">
    <name type="scientific">Rhipicephalus sanguineus</name>
    <name type="common">Brown dog tick</name>
    <name type="synonym">Ixodes sanguineus</name>
    <dbReference type="NCBI Taxonomy" id="34632"/>
    <lineage>
        <taxon>Eukaryota</taxon>
        <taxon>Metazoa</taxon>
        <taxon>Ecdysozoa</taxon>
        <taxon>Arthropoda</taxon>
        <taxon>Chelicerata</taxon>
        <taxon>Arachnida</taxon>
        <taxon>Acari</taxon>
        <taxon>Parasitiformes</taxon>
        <taxon>Ixodida</taxon>
        <taxon>Ixodoidea</taxon>
        <taxon>Ixodidae</taxon>
        <taxon>Rhipicephalinae</taxon>
        <taxon>Rhipicephalus</taxon>
        <taxon>Rhipicephalus</taxon>
    </lineage>
</organism>
<dbReference type="Proteomes" id="UP000821837">
    <property type="component" value="Chromosome 10"/>
</dbReference>
<dbReference type="GO" id="GO:0008270">
    <property type="term" value="F:zinc ion binding"/>
    <property type="evidence" value="ECO:0007669"/>
    <property type="project" value="UniProtKB-KW"/>
</dbReference>
<evidence type="ECO:0000259" key="5">
    <source>
        <dbReference type="PROSITE" id="PS51296"/>
    </source>
</evidence>
<evidence type="ECO:0000256" key="1">
    <source>
        <dbReference type="ARBA" id="ARBA00022771"/>
    </source>
</evidence>
<evidence type="ECO:0000313" key="6">
    <source>
        <dbReference type="EMBL" id="KAH7976681.1"/>
    </source>
</evidence>
<dbReference type="VEuPathDB" id="VectorBase:RSAN_045345"/>
<name>A0A9D4QE99_RHISA</name>
<comment type="caution">
    <text evidence="6">The sequence shown here is derived from an EMBL/GenBank/DDBJ whole genome shotgun (WGS) entry which is preliminary data.</text>
</comment>
<evidence type="ECO:0000259" key="4">
    <source>
        <dbReference type="PROSITE" id="PS50089"/>
    </source>
</evidence>
<dbReference type="GO" id="GO:0051537">
    <property type="term" value="F:2 iron, 2 sulfur cluster binding"/>
    <property type="evidence" value="ECO:0007669"/>
    <property type="project" value="InterPro"/>
</dbReference>
<proteinExistence type="predicted"/>
<dbReference type="InterPro" id="IPR008974">
    <property type="entry name" value="TRAF-like"/>
</dbReference>